<evidence type="ECO:0000313" key="1">
    <source>
        <dbReference type="EMBL" id="GAT57510.1"/>
    </source>
</evidence>
<protein>
    <recommendedName>
        <fullName evidence="3">F-box domain-containing protein</fullName>
    </recommendedName>
</protein>
<dbReference type="EMBL" id="DF849478">
    <property type="protein sequence ID" value="GAT57510.1"/>
    <property type="molecule type" value="Genomic_DNA"/>
</dbReference>
<dbReference type="Proteomes" id="UP000815677">
    <property type="component" value="Unassembled WGS sequence"/>
</dbReference>
<reference evidence="1" key="1">
    <citation type="submission" date="2014-09" db="EMBL/GenBank/DDBJ databases">
        <title>Genome sequence of the luminous mushroom Mycena chlorophos for searching fungal bioluminescence genes.</title>
        <authorList>
            <person name="Tanaka Y."/>
            <person name="Kasuga D."/>
            <person name="Oba Y."/>
            <person name="Hase S."/>
            <person name="Sato K."/>
            <person name="Oba Y."/>
            <person name="Sakakibara Y."/>
        </authorList>
    </citation>
    <scope>NUCLEOTIDE SEQUENCE</scope>
</reference>
<organism evidence="1 2">
    <name type="scientific">Mycena chlorophos</name>
    <name type="common">Agaric fungus</name>
    <name type="synonym">Agaricus chlorophos</name>
    <dbReference type="NCBI Taxonomy" id="658473"/>
    <lineage>
        <taxon>Eukaryota</taxon>
        <taxon>Fungi</taxon>
        <taxon>Dikarya</taxon>
        <taxon>Basidiomycota</taxon>
        <taxon>Agaricomycotina</taxon>
        <taxon>Agaricomycetes</taxon>
        <taxon>Agaricomycetidae</taxon>
        <taxon>Agaricales</taxon>
        <taxon>Marasmiineae</taxon>
        <taxon>Mycenaceae</taxon>
        <taxon>Mycena</taxon>
    </lineage>
</organism>
<proteinExistence type="predicted"/>
<evidence type="ECO:0008006" key="3">
    <source>
        <dbReference type="Google" id="ProtNLM"/>
    </source>
</evidence>
<gene>
    <name evidence="1" type="ORF">MCHLO_14034</name>
</gene>
<sequence>MQQVWRHIEAAAQATSRSQAPAAAALTSILAGTAVPVQPWYALLKPPMHSQPLKPSSKSMLGALSARFHPRQHRNIASVSVLPPELWSQILWPLDEASLTSVAGVSKLLNRLSCEVHFTQRGETIQSLCGGSRSLTLDATVGVLATLRRSIAIFPELETLLCSIDVDDTVFDVLKSLHRTVVLAPRLKKLHLGFTHRLVRVHDSDVPWLDHHAEHLLEYANLAHDVFFAMASKQKGRVVYIDPRARDFNTEFPILISSRESSNQARIEVTTPRKLCYTLLSPSLEPVPKTRFSSWQGRKAPGPSTTHVQRTALAERVAIEMDGTNDVAASTSIPFKKHRRRRGIAEDSVSWCHIAELQTIEITLHKTKKFSSPFALVVLDAHRIRDLRLHIYRWSTDIDVIWEIWRRKTFISLALPVLDLPCLRTIHLPKSMVGRLQGGISQSSLDEVFRRHARTLVGVQCDEGGQLDGKSLPLGREGSLPADASRVRCLRATDASHMLRILSAFPPSEPCIIGLNFNHLIRQRPSESLLAFSKKHIAQTRILLRSLAERTGDTTLSLKRTWTPGLADEVRVVLDPEDAELIRRLKSVSKVVLDTPDCAVFPWIEHLPGLKSLSIQGYRGHGRLDKYYGPQEERFREEAERRRVSRGWDVSLSY</sequence>
<evidence type="ECO:0000313" key="2">
    <source>
        <dbReference type="Proteomes" id="UP000815677"/>
    </source>
</evidence>
<dbReference type="InterPro" id="IPR036047">
    <property type="entry name" value="F-box-like_dom_sf"/>
</dbReference>
<accession>A0ABQ0M2H7</accession>
<keyword evidence="2" id="KW-1185">Reference proteome</keyword>
<dbReference type="SUPFAM" id="SSF81383">
    <property type="entry name" value="F-box domain"/>
    <property type="match status" value="1"/>
</dbReference>
<name>A0ABQ0M2H7_MYCCL</name>